<accession>A0ABM7DXQ5</accession>
<dbReference type="GeneID" id="39490279"/>
<reference evidence="3 4" key="1">
    <citation type="submission" date="2017-03" db="EMBL/GenBank/DDBJ databases">
        <title>Full genome sequence of a non-lethal Shewanella isolate that potentiates virulence of Vibio parahaemolyticus causing acute hepatopancreatic necrosis disease (AHPND) in shrimp.</title>
        <authorList>
            <person name="Prachumwat A."/>
            <person name="Sritunyalucksana K."/>
        </authorList>
    </citation>
    <scope>NUCLEOTIDE SEQUENCE [LARGE SCALE GENOMIC DNA]</scope>
    <source>
        <strain evidence="3 4">TH2012</strain>
        <plasmid evidence="4">psth1</plasmid>
    </source>
</reference>
<dbReference type="EMBL" id="CP020374">
    <property type="protein sequence ID" value="AZQ13294.1"/>
    <property type="molecule type" value="Genomic_DNA"/>
</dbReference>
<dbReference type="InterPro" id="IPR004356">
    <property type="entry name" value="Adhesin_operon_reg_prot"/>
</dbReference>
<gene>
    <name evidence="3" type="ORF">STH12_04268</name>
</gene>
<proteinExistence type="predicted"/>
<dbReference type="RefSeq" id="WP_126169637.1">
    <property type="nucleotide sequence ID" value="NZ_CP020374.1"/>
</dbReference>
<protein>
    <submittedName>
        <fullName evidence="3">Adhesin biosynthesis transcription regulatory protein</fullName>
    </submittedName>
</protein>
<organism evidence="3 4">
    <name type="scientific">Shewanella khirikhana</name>
    <dbReference type="NCBI Taxonomy" id="1965282"/>
    <lineage>
        <taxon>Bacteria</taxon>
        <taxon>Pseudomonadati</taxon>
        <taxon>Pseudomonadota</taxon>
        <taxon>Gammaproteobacteria</taxon>
        <taxon>Alteromonadales</taxon>
        <taxon>Shewanellaceae</taxon>
        <taxon>Shewanella</taxon>
    </lineage>
</organism>
<keyword evidence="2" id="KW-0804">Transcription</keyword>
<evidence type="ECO:0000313" key="4">
    <source>
        <dbReference type="Proteomes" id="UP000278437"/>
    </source>
</evidence>
<keyword evidence="1" id="KW-0805">Transcription regulation</keyword>
<keyword evidence="4" id="KW-1185">Reference proteome</keyword>
<evidence type="ECO:0000313" key="3">
    <source>
        <dbReference type="EMBL" id="AZQ13294.1"/>
    </source>
</evidence>
<name>A0ABM7DXQ5_9GAMM</name>
<dbReference type="Pfam" id="PF03333">
    <property type="entry name" value="PapB"/>
    <property type="match status" value="1"/>
</dbReference>
<keyword evidence="3" id="KW-0614">Plasmid</keyword>
<dbReference type="Proteomes" id="UP000278437">
    <property type="component" value="Plasmid pSTH1"/>
</dbReference>
<dbReference type="Gene3D" id="1.10.10.2690">
    <property type="match status" value="1"/>
</dbReference>
<evidence type="ECO:0000256" key="1">
    <source>
        <dbReference type="ARBA" id="ARBA00023015"/>
    </source>
</evidence>
<dbReference type="InterPro" id="IPR053721">
    <property type="entry name" value="Fimbrial_Adhesin_Reg"/>
</dbReference>
<geneLocation type="plasmid" evidence="4">
    <name>psth1</name>
</geneLocation>
<evidence type="ECO:0000256" key="2">
    <source>
        <dbReference type="ARBA" id="ARBA00023163"/>
    </source>
</evidence>
<sequence length="89" mass="10381">MQNRRLIHRLIQGQVSDKQFQCLLRFTKFTSDRKIDALRAYLVLGHSKSMAYTANDLKDSKFDEALAVINEKWTIHQELIDATNESRAK</sequence>